<organism evidence="6 7">
    <name type="scientific">Spodoptera litura</name>
    <name type="common">Asian cotton leafworm</name>
    <dbReference type="NCBI Taxonomy" id="69820"/>
    <lineage>
        <taxon>Eukaryota</taxon>
        <taxon>Metazoa</taxon>
        <taxon>Ecdysozoa</taxon>
        <taxon>Arthropoda</taxon>
        <taxon>Hexapoda</taxon>
        <taxon>Insecta</taxon>
        <taxon>Pterygota</taxon>
        <taxon>Neoptera</taxon>
        <taxon>Endopterygota</taxon>
        <taxon>Lepidoptera</taxon>
        <taxon>Glossata</taxon>
        <taxon>Ditrysia</taxon>
        <taxon>Noctuoidea</taxon>
        <taxon>Noctuidae</taxon>
        <taxon>Amphipyrinae</taxon>
        <taxon>Spodoptera</taxon>
    </lineage>
</organism>
<dbReference type="Proteomes" id="UP000301870">
    <property type="component" value="Chromosome 2"/>
</dbReference>
<evidence type="ECO:0000256" key="3">
    <source>
        <dbReference type="SAM" id="MobiDB-lite"/>
    </source>
</evidence>
<dbReference type="OrthoDB" id="7863416at2759"/>
<evidence type="ECO:0000256" key="4">
    <source>
        <dbReference type="SAM" id="SignalP"/>
    </source>
</evidence>
<keyword evidence="6" id="KW-1185">Reference proteome</keyword>
<dbReference type="FunFam" id="2.40.10.10:FF:000130">
    <property type="entry name" value="Chymotrypsinogen A"/>
    <property type="match status" value="1"/>
</dbReference>
<dbReference type="InterPro" id="IPR001314">
    <property type="entry name" value="Peptidase_S1A"/>
</dbReference>
<dbReference type="AlphaFoldDB" id="A0A9J7EFI7"/>
<dbReference type="InterPro" id="IPR009003">
    <property type="entry name" value="Peptidase_S1_PA"/>
</dbReference>
<dbReference type="InterPro" id="IPR043504">
    <property type="entry name" value="Peptidase_S1_PA_chymotrypsin"/>
</dbReference>
<feature type="compositionally biased region" description="Basic and acidic residues" evidence="3">
    <location>
        <begin position="359"/>
        <end position="375"/>
    </location>
</feature>
<evidence type="ECO:0000313" key="7">
    <source>
        <dbReference type="RefSeq" id="XP_022827652.1"/>
    </source>
</evidence>
<dbReference type="SMART" id="SM00020">
    <property type="entry name" value="Tryp_SPc"/>
    <property type="match status" value="1"/>
</dbReference>
<proteinExistence type="inferred from homology"/>
<evidence type="ECO:0000313" key="6">
    <source>
        <dbReference type="Proteomes" id="UP000301870"/>
    </source>
</evidence>
<dbReference type="PRINTS" id="PR00722">
    <property type="entry name" value="CHYMOTRYPSIN"/>
</dbReference>
<dbReference type="PROSITE" id="PS00135">
    <property type="entry name" value="TRYPSIN_SER"/>
    <property type="match status" value="1"/>
</dbReference>
<dbReference type="RefSeq" id="XP_022827652.1">
    <property type="nucleotide sequence ID" value="XM_022971884.1"/>
</dbReference>
<comment type="similarity">
    <text evidence="2">Belongs to the peptidase S1 family. CLIP subfamily.</text>
</comment>
<feature type="signal peptide" evidence="4">
    <location>
        <begin position="1"/>
        <end position="18"/>
    </location>
</feature>
<dbReference type="PROSITE" id="PS50240">
    <property type="entry name" value="TRYPSIN_DOM"/>
    <property type="match status" value="1"/>
</dbReference>
<feature type="chain" id="PRO_5039927702" evidence="4">
    <location>
        <begin position="19"/>
        <end position="549"/>
    </location>
</feature>
<dbReference type="KEGG" id="sliu:111357263"/>
<keyword evidence="4" id="KW-0732">Signal</keyword>
<feature type="region of interest" description="Disordered" evidence="3">
    <location>
        <begin position="65"/>
        <end position="85"/>
    </location>
</feature>
<evidence type="ECO:0000259" key="5">
    <source>
        <dbReference type="PROSITE" id="PS50240"/>
    </source>
</evidence>
<accession>A0A9J7EFI7</accession>
<sequence>MLKAVLCLLVTSIVLVRCQMLEGLPHYLVQNRLQNNIGSRLVALNRGQVPNFDVNNRRQNYGIDIRKSDNRRDENDIPGRLVDPQSNQDIKIGAKRVYYDNRRRLVSDEAQKRRQIGDYLRDLYLKSVPKKLNRRRKECGVPLRRHTRQPRDRTPGQLRIIKGRESKRGAWPWQVSLQLLHPNYGLIGHWCGGVLVHPMWLLTTAHCIHNELFNLPVPALWTAVLGEWDRAEQKGAYVPIEKIVLHHRFHNYQHDIALMKLTRPADVSTGSRIRTICLPPFEPPIDAFGTEKSSSFYHRPESSTEPPRRKPKPPKPKPDTAVKYLEKLNNLTKNIFSGLVNKKHKNMRYNVRVSNDSNRQTDRKNGDELRKSDNERGHSDLIYDSATLDSVVKLIRNSLLKDDYKVNINRSDKKLMFGEEIDPFIDDNNRLDFKDECYTTGWGREQTNGTLTDVLLEAEVPVLPLNVCRERYALTLPLNDGHLCAGSTDGSTGACVGDSGGPLQCRSGGRWELRGLTSFGSGCARRGVPDVYTNVAHYVSWIYAHVYAS</sequence>
<feature type="compositionally biased region" description="Basic and acidic residues" evidence="3">
    <location>
        <begin position="298"/>
        <end position="308"/>
    </location>
</feature>
<dbReference type="Pfam" id="PF00089">
    <property type="entry name" value="Trypsin"/>
    <property type="match status" value="2"/>
</dbReference>
<name>A0A9J7EFI7_SPOLT</name>
<dbReference type="PANTHER" id="PTHR24252">
    <property type="entry name" value="ACROSIN-RELATED"/>
    <property type="match status" value="1"/>
</dbReference>
<dbReference type="CDD" id="cd00190">
    <property type="entry name" value="Tryp_SPc"/>
    <property type="match status" value="1"/>
</dbReference>
<evidence type="ECO:0000256" key="1">
    <source>
        <dbReference type="ARBA" id="ARBA00023157"/>
    </source>
</evidence>
<protein>
    <submittedName>
        <fullName evidence="7">Uncharacterized protein LOC111357263</fullName>
    </submittedName>
</protein>
<dbReference type="SUPFAM" id="SSF50494">
    <property type="entry name" value="Trypsin-like serine proteases"/>
    <property type="match status" value="1"/>
</dbReference>
<feature type="domain" description="Peptidase S1" evidence="5">
    <location>
        <begin position="160"/>
        <end position="547"/>
    </location>
</feature>
<dbReference type="GO" id="GO:0004252">
    <property type="term" value="F:serine-type endopeptidase activity"/>
    <property type="evidence" value="ECO:0007669"/>
    <property type="project" value="InterPro"/>
</dbReference>
<dbReference type="Gene3D" id="2.40.10.10">
    <property type="entry name" value="Trypsin-like serine proteases"/>
    <property type="match status" value="2"/>
</dbReference>
<gene>
    <name evidence="7" type="primary">LOC111357263</name>
</gene>
<dbReference type="GO" id="GO:0006508">
    <property type="term" value="P:proteolysis"/>
    <property type="evidence" value="ECO:0007669"/>
    <property type="project" value="InterPro"/>
</dbReference>
<reference evidence="7" key="1">
    <citation type="submission" date="2025-08" db="UniProtKB">
        <authorList>
            <consortium name="RefSeq"/>
        </authorList>
    </citation>
    <scope>IDENTIFICATION</scope>
    <source>
        <strain evidence="7">Ishihara</strain>
        <tissue evidence="7">Whole body</tissue>
    </source>
</reference>
<feature type="region of interest" description="Disordered" evidence="3">
    <location>
        <begin position="347"/>
        <end position="375"/>
    </location>
</feature>
<dbReference type="GeneID" id="111357263"/>
<feature type="compositionally biased region" description="Basic and acidic residues" evidence="3">
    <location>
        <begin position="65"/>
        <end position="77"/>
    </location>
</feature>
<dbReference type="InterPro" id="IPR033116">
    <property type="entry name" value="TRYPSIN_SER"/>
</dbReference>
<feature type="region of interest" description="Disordered" evidence="3">
    <location>
        <begin position="287"/>
        <end position="320"/>
    </location>
</feature>
<dbReference type="FunFam" id="2.40.10.10:FF:000002">
    <property type="entry name" value="Transmembrane protease serine"/>
    <property type="match status" value="1"/>
</dbReference>
<keyword evidence="1" id="KW-1015">Disulfide bond</keyword>
<dbReference type="InterPro" id="IPR001254">
    <property type="entry name" value="Trypsin_dom"/>
</dbReference>
<evidence type="ECO:0000256" key="2">
    <source>
        <dbReference type="ARBA" id="ARBA00024195"/>
    </source>
</evidence>
<dbReference type="PANTHER" id="PTHR24252:SF7">
    <property type="entry name" value="HYALIN"/>
    <property type="match status" value="1"/>
</dbReference>